<dbReference type="InterPro" id="IPR038770">
    <property type="entry name" value="Na+/solute_symporter_sf"/>
</dbReference>
<dbReference type="EMBL" id="JAWJWE010000036">
    <property type="protein sequence ID" value="KAK6629691.1"/>
    <property type="molecule type" value="Genomic_DNA"/>
</dbReference>
<feature type="transmembrane region" description="Helical" evidence="2">
    <location>
        <begin position="47"/>
        <end position="65"/>
    </location>
</feature>
<accession>A0AAN8S9E6</accession>
<evidence type="ECO:0000256" key="1">
    <source>
        <dbReference type="ARBA" id="ARBA00006528"/>
    </source>
</evidence>
<feature type="transmembrane region" description="Helical" evidence="2">
    <location>
        <begin position="204"/>
        <end position="223"/>
    </location>
</feature>
<keyword evidence="2" id="KW-0812">Transmembrane</keyword>
<dbReference type="PANTHER" id="PTHR18640">
    <property type="entry name" value="SOLUTE CARRIER FAMILY 10 MEMBER 7"/>
    <property type="match status" value="1"/>
</dbReference>
<comment type="caution">
    <text evidence="3">The sequence shown here is derived from an EMBL/GenBank/DDBJ whole genome shotgun (WGS) entry which is preliminary data.</text>
</comment>
<feature type="transmembrane region" description="Helical" evidence="2">
    <location>
        <begin position="238"/>
        <end position="258"/>
    </location>
</feature>
<feature type="transmembrane region" description="Helical" evidence="2">
    <location>
        <begin position="109"/>
        <end position="130"/>
    </location>
</feature>
<dbReference type="PANTHER" id="PTHR18640:SF5">
    <property type="entry name" value="SODIUM_BILE ACID COTRANSPORTER 7"/>
    <property type="match status" value="1"/>
</dbReference>
<feature type="transmembrane region" description="Helical" evidence="2">
    <location>
        <begin position="142"/>
        <end position="166"/>
    </location>
</feature>
<sequence>MKKERPNILTLIKQNYFSIAVFVCIIFAEIAPWLGARGGPLVPEITVKYLAVSIIFYTSGLSVKWRDLSSAAKQYRLHTFIQAFSFVFIPIYIQTFLVIFGLFVELNSWIYQGLVIVGCMPPSVSSAVILTKSIGGNEAAAIFNSALGSLLGIILTPILLLINVGISSTLPVLKIVLQLSQTMILPVIFGQITQKFLSPNQLSFIPFSALGQISLLFIIYSSFCDMFSQDDYDIDAKVVLQTVLLVVVIQVTLMILIFKTSCLLSSNANLFSPQDIIAITFCSTQKSLTLESKKVHFMTWGNKFFLYVPCKLFNKKNVCCNFSLRTLSYDSRNAITENSVQWICASLSDQPPSTDLSSGSAHS</sequence>
<feature type="transmembrane region" description="Helical" evidence="2">
    <location>
        <begin position="77"/>
        <end position="103"/>
    </location>
</feature>
<proteinExistence type="inferred from homology"/>
<evidence type="ECO:0000256" key="2">
    <source>
        <dbReference type="SAM" id="Phobius"/>
    </source>
</evidence>
<dbReference type="Gene3D" id="1.20.1530.20">
    <property type="match status" value="1"/>
</dbReference>
<dbReference type="InterPro" id="IPR016833">
    <property type="entry name" value="Put_Na-Bile_cotransptr"/>
</dbReference>
<evidence type="ECO:0000313" key="3">
    <source>
        <dbReference type="EMBL" id="KAK6629691.1"/>
    </source>
</evidence>
<keyword evidence="2" id="KW-0472">Membrane</keyword>
<dbReference type="Pfam" id="PF13593">
    <property type="entry name" value="SBF_like"/>
    <property type="match status" value="1"/>
</dbReference>
<name>A0AAN8S9E6_POLSC</name>
<organism evidence="3 4">
    <name type="scientific">Polyplax serrata</name>
    <name type="common">Common mouse louse</name>
    <dbReference type="NCBI Taxonomy" id="468196"/>
    <lineage>
        <taxon>Eukaryota</taxon>
        <taxon>Metazoa</taxon>
        <taxon>Ecdysozoa</taxon>
        <taxon>Arthropoda</taxon>
        <taxon>Hexapoda</taxon>
        <taxon>Insecta</taxon>
        <taxon>Pterygota</taxon>
        <taxon>Neoptera</taxon>
        <taxon>Paraneoptera</taxon>
        <taxon>Psocodea</taxon>
        <taxon>Troctomorpha</taxon>
        <taxon>Phthiraptera</taxon>
        <taxon>Anoplura</taxon>
        <taxon>Polyplacidae</taxon>
        <taxon>Polyplax</taxon>
    </lineage>
</organism>
<reference evidence="3 4" key="1">
    <citation type="submission" date="2023-10" db="EMBL/GenBank/DDBJ databases">
        <title>Genomes of two closely related lineages of the louse Polyplax serrata with different host specificities.</title>
        <authorList>
            <person name="Martinu J."/>
            <person name="Tarabai H."/>
            <person name="Stefka J."/>
            <person name="Hypsa V."/>
        </authorList>
    </citation>
    <scope>NUCLEOTIDE SEQUENCE [LARGE SCALE GENOMIC DNA]</scope>
    <source>
        <strain evidence="3">HR10_N</strain>
    </source>
</reference>
<dbReference type="AlphaFoldDB" id="A0AAN8S9E6"/>
<feature type="transmembrane region" description="Helical" evidence="2">
    <location>
        <begin position="16"/>
        <end position="35"/>
    </location>
</feature>
<protein>
    <recommendedName>
        <fullName evidence="5">Sodium/bile acid cotransporter 7</fullName>
    </recommendedName>
</protein>
<dbReference type="GO" id="GO:0005886">
    <property type="term" value="C:plasma membrane"/>
    <property type="evidence" value="ECO:0007669"/>
    <property type="project" value="TreeGrafter"/>
</dbReference>
<dbReference type="Proteomes" id="UP001372834">
    <property type="component" value="Unassembled WGS sequence"/>
</dbReference>
<keyword evidence="2" id="KW-1133">Transmembrane helix</keyword>
<evidence type="ECO:0008006" key="5">
    <source>
        <dbReference type="Google" id="ProtNLM"/>
    </source>
</evidence>
<evidence type="ECO:0000313" key="4">
    <source>
        <dbReference type="Proteomes" id="UP001372834"/>
    </source>
</evidence>
<gene>
    <name evidence="3" type="ORF">RUM43_003509</name>
</gene>
<comment type="similarity">
    <text evidence="1">Belongs to the bile acid:sodium symporter (BASS) (TC 2.A.28) family.</text>
</comment>